<dbReference type="PANTHER" id="PTHR43602:SF1">
    <property type="entry name" value="ENOYL-COA HYDRATASE DOMAIN-CONTAINING PROTEIN 3, MITOCHONDRIAL"/>
    <property type="match status" value="1"/>
</dbReference>
<dbReference type="Proteomes" id="UP001230268">
    <property type="component" value="Unassembled WGS sequence"/>
</dbReference>
<dbReference type="InterPro" id="IPR052377">
    <property type="entry name" value="Mitochondrial_ECH-domain"/>
</dbReference>
<protein>
    <recommendedName>
        <fullName evidence="3">Enoyl-CoA hydratase/isomerase domain-containing protein</fullName>
    </recommendedName>
</protein>
<gene>
    <name evidence="4" type="ORF">BgAZ_502740</name>
</gene>
<comment type="caution">
    <text evidence="4">The sequence shown here is derived from an EMBL/GenBank/DDBJ whole genome shotgun (WGS) entry which is preliminary data.</text>
</comment>
<evidence type="ECO:0000259" key="3">
    <source>
        <dbReference type="Pfam" id="PF16113"/>
    </source>
</evidence>
<feature type="domain" description="Enoyl-CoA hydratase/isomerase" evidence="3">
    <location>
        <begin position="168"/>
        <end position="377"/>
    </location>
</feature>
<keyword evidence="2" id="KW-0443">Lipid metabolism</keyword>
<dbReference type="InterPro" id="IPR029045">
    <property type="entry name" value="ClpP/crotonase-like_dom_sf"/>
</dbReference>
<reference evidence="4" key="1">
    <citation type="submission" date="2023-08" db="EMBL/GenBank/DDBJ databases">
        <title>Draft sequence of the Babesia gibsoni genome.</title>
        <authorList>
            <person name="Yamagishi J.Y."/>
            <person name="Xuan X.X."/>
        </authorList>
    </citation>
    <scope>NUCLEOTIDE SEQUENCE</scope>
    <source>
        <strain evidence="4">Azabu</strain>
    </source>
</reference>
<dbReference type="EMBL" id="JAVEPI010000005">
    <property type="protein sequence ID" value="KAK1441942.1"/>
    <property type="molecule type" value="Genomic_DNA"/>
</dbReference>
<dbReference type="GO" id="GO:0005739">
    <property type="term" value="C:mitochondrion"/>
    <property type="evidence" value="ECO:0007669"/>
    <property type="project" value="TreeGrafter"/>
</dbReference>
<evidence type="ECO:0000256" key="1">
    <source>
        <dbReference type="ARBA" id="ARBA00022832"/>
    </source>
</evidence>
<accession>A0AAD8LPF2</accession>
<dbReference type="GO" id="GO:0006631">
    <property type="term" value="P:fatty acid metabolic process"/>
    <property type="evidence" value="ECO:0007669"/>
    <property type="project" value="UniProtKB-KW"/>
</dbReference>
<evidence type="ECO:0000256" key="2">
    <source>
        <dbReference type="ARBA" id="ARBA00023098"/>
    </source>
</evidence>
<evidence type="ECO:0000313" key="5">
    <source>
        <dbReference type="Proteomes" id="UP001230268"/>
    </source>
</evidence>
<dbReference type="Pfam" id="PF16113">
    <property type="entry name" value="ECH_2"/>
    <property type="match status" value="1"/>
</dbReference>
<keyword evidence="5" id="KW-1185">Reference proteome</keyword>
<keyword evidence="1" id="KW-0276">Fatty acid metabolism</keyword>
<dbReference type="Gene3D" id="3.90.226.10">
    <property type="entry name" value="2-enoyl-CoA Hydratase, Chain A, domain 1"/>
    <property type="match status" value="1"/>
</dbReference>
<sequence length="533" mass="61471">MSVARGLWIRCLSVRNIATRIHGMPISSCSRQHPEDEEIRSFDESSLLNEPFNPSYNEWLEGDYLGAPSDLHTTCQAESPLITRNNVGIGFMALNSDYTAISQVNTLYRRLADLETNVYKRFCVVTSMNRDRFSYGINPLELLMFKESLQLLSSRKDGAVLYKVLQRALDDYLNNVCDLSYLIHSYKKPLIVYANGMTAGYATCLVSLANVSACYKHSIMSCNNLEHGVPFLGGQSYVLAMLRGSLGKYLALTGKELKGCDLVWSGLVKRYISPDALSVMQMTSERLVEMPEKETEHQIQEHYMPLEGKYSLEKLEWLIHEHFSLPNVASILNSLEKGISVKKIRSNTSLSEDHVRKWEMESLDLMTRNIKKYKKDAEYALKLINDIKTYKLEVLKTLKVSPRRWNELQQFTYRPAVTTQDHNNRELLHSIQREILLEALQLEVASFLDRAEKDMKDSQGKLWQESRFHNNPFTPCYRSGFSLSSLPSLRTLHPDYDARTGNDHDTLLMKHYDERWSSDFLQRELMLMKRILT</sequence>
<dbReference type="PANTHER" id="PTHR43602">
    <property type="match status" value="1"/>
</dbReference>
<organism evidence="4 5">
    <name type="scientific">Babesia gibsoni</name>
    <dbReference type="NCBI Taxonomy" id="33632"/>
    <lineage>
        <taxon>Eukaryota</taxon>
        <taxon>Sar</taxon>
        <taxon>Alveolata</taxon>
        <taxon>Apicomplexa</taxon>
        <taxon>Aconoidasida</taxon>
        <taxon>Piroplasmida</taxon>
        <taxon>Babesiidae</taxon>
        <taxon>Babesia</taxon>
    </lineage>
</organism>
<evidence type="ECO:0000313" key="4">
    <source>
        <dbReference type="EMBL" id="KAK1441942.1"/>
    </source>
</evidence>
<name>A0AAD8LPF2_BABGI</name>
<dbReference type="SUPFAM" id="SSF52096">
    <property type="entry name" value="ClpP/crotonase"/>
    <property type="match status" value="1"/>
</dbReference>
<proteinExistence type="predicted"/>
<dbReference type="AlphaFoldDB" id="A0AAD8LPF2"/>
<dbReference type="GO" id="GO:0016836">
    <property type="term" value="F:hydro-lyase activity"/>
    <property type="evidence" value="ECO:0007669"/>
    <property type="project" value="TreeGrafter"/>
</dbReference>
<dbReference type="InterPro" id="IPR045004">
    <property type="entry name" value="ECH_dom"/>
</dbReference>